<dbReference type="AlphaFoldDB" id="G2YTJ4"/>
<proteinExistence type="predicted"/>
<feature type="region of interest" description="Disordered" evidence="1">
    <location>
        <begin position="33"/>
        <end position="65"/>
    </location>
</feature>
<feature type="compositionally biased region" description="Basic and acidic residues" evidence="1">
    <location>
        <begin position="33"/>
        <end position="46"/>
    </location>
</feature>
<dbReference type="InParanoid" id="G2YTJ4"/>
<dbReference type="HOGENOM" id="CLU_2849461_0_0_1"/>
<dbReference type="Proteomes" id="UP000008177">
    <property type="component" value="Unplaced contigs"/>
</dbReference>
<evidence type="ECO:0000313" key="3">
    <source>
        <dbReference type="Proteomes" id="UP000008177"/>
    </source>
</evidence>
<protein>
    <submittedName>
        <fullName evidence="2">Uncharacterized protein</fullName>
    </submittedName>
</protein>
<accession>G2YTJ4</accession>
<sequence length="65" mass="7523">MGWDNRPLPLVLCEEEPKDLMRFGTLAWETQSRHRETMTEGAKNDNRSSFYKRSERHNKGVDGGG</sequence>
<gene>
    <name evidence="2" type="ORF">BofuT4_uP160430.1</name>
</gene>
<reference evidence="3" key="1">
    <citation type="journal article" date="2011" name="PLoS Genet.">
        <title>Genomic analysis of the necrotrophic fungal pathogens Sclerotinia sclerotiorum and Botrytis cinerea.</title>
        <authorList>
            <person name="Amselem J."/>
            <person name="Cuomo C.A."/>
            <person name="van Kan J.A."/>
            <person name="Viaud M."/>
            <person name="Benito E.P."/>
            <person name="Couloux A."/>
            <person name="Coutinho P.M."/>
            <person name="de Vries R.P."/>
            <person name="Dyer P.S."/>
            <person name="Fillinger S."/>
            <person name="Fournier E."/>
            <person name="Gout L."/>
            <person name="Hahn M."/>
            <person name="Kohn L."/>
            <person name="Lapalu N."/>
            <person name="Plummer K.M."/>
            <person name="Pradier J.M."/>
            <person name="Quevillon E."/>
            <person name="Sharon A."/>
            <person name="Simon A."/>
            <person name="ten Have A."/>
            <person name="Tudzynski B."/>
            <person name="Tudzynski P."/>
            <person name="Wincker P."/>
            <person name="Andrew M."/>
            <person name="Anthouard V."/>
            <person name="Beever R.E."/>
            <person name="Beffa R."/>
            <person name="Benoit I."/>
            <person name="Bouzid O."/>
            <person name="Brault B."/>
            <person name="Chen Z."/>
            <person name="Choquer M."/>
            <person name="Collemare J."/>
            <person name="Cotton P."/>
            <person name="Danchin E.G."/>
            <person name="Da Silva C."/>
            <person name="Gautier A."/>
            <person name="Giraud C."/>
            <person name="Giraud T."/>
            <person name="Gonzalez C."/>
            <person name="Grossetete S."/>
            <person name="Guldener U."/>
            <person name="Henrissat B."/>
            <person name="Howlett B.J."/>
            <person name="Kodira C."/>
            <person name="Kretschmer M."/>
            <person name="Lappartient A."/>
            <person name="Leroch M."/>
            <person name="Levis C."/>
            <person name="Mauceli E."/>
            <person name="Neuveglise C."/>
            <person name="Oeser B."/>
            <person name="Pearson M."/>
            <person name="Poulain J."/>
            <person name="Poussereau N."/>
            <person name="Quesneville H."/>
            <person name="Rascle C."/>
            <person name="Schumacher J."/>
            <person name="Segurens B."/>
            <person name="Sexton A."/>
            <person name="Silva E."/>
            <person name="Sirven C."/>
            <person name="Soanes D.M."/>
            <person name="Talbot N.J."/>
            <person name="Templeton M."/>
            <person name="Yandava C."/>
            <person name="Yarden O."/>
            <person name="Zeng Q."/>
            <person name="Rollins J.A."/>
            <person name="Lebrun M.H."/>
            <person name="Dickman M."/>
        </authorList>
    </citation>
    <scope>NUCLEOTIDE SEQUENCE [LARGE SCALE GENOMIC DNA]</scope>
    <source>
        <strain evidence="3">T4</strain>
    </source>
</reference>
<dbReference type="EMBL" id="FQ790352">
    <property type="protein sequence ID" value="CCD54754.1"/>
    <property type="molecule type" value="Genomic_DNA"/>
</dbReference>
<name>G2YTJ4_BOTF4</name>
<evidence type="ECO:0000313" key="2">
    <source>
        <dbReference type="EMBL" id="CCD54754.1"/>
    </source>
</evidence>
<organism evidence="2 3">
    <name type="scientific">Botryotinia fuckeliana (strain T4)</name>
    <name type="common">Noble rot fungus</name>
    <name type="synonym">Botrytis cinerea</name>
    <dbReference type="NCBI Taxonomy" id="999810"/>
    <lineage>
        <taxon>Eukaryota</taxon>
        <taxon>Fungi</taxon>
        <taxon>Dikarya</taxon>
        <taxon>Ascomycota</taxon>
        <taxon>Pezizomycotina</taxon>
        <taxon>Leotiomycetes</taxon>
        <taxon>Helotiales</taxon>
        <taxon>Sclerotiniaceae</taxon>
        <taxon>Botrytis</taxon>
    </lineage>
</organism>
<evidence type="ECO:0000256" key="1">
    <source>
        <dbReference type="SAM" id="MobiDB-lite"/>
    </source>
</evidence>